<accession>A0A9P8RNK8</accession>
<keyword evidence="1" id="KW-0175">Coiled coil</keyword>
<comment type="caution">
    <text evidence="2">The sequence shown here is derived from an EMBL/GenBank/DDBJ whole genome shotgun (WGS) entry which is preliminary data.</text>
</comment>
<dbReference type="AlphaFoldDB" id="A0A9P8RNK8"/>
<keyword evidence="3" id="KW-1185">Reference proteome</keyword>
<sequence>MPEGVLHLSWYHNTSPRLYSDMRFLVSPSQEYELVIGARSILKHKLVSYPNFGMTSVQLITDKSRDKLTQAEAKLSNELNTLRRDRAEGLRANKIDKVKKLDKAIKKKEESIRIKRLEIDQYDAKK</sequence>
<protein>
    <submittedName>
        <fullName evidence="2">Uncharacterized protein</fullName>
    </submittedName>
</protein>
<evidence type="ECO:0000256" key="1">
    <source>
        <dbReference type="SAM" id="Coils"/>
    </source>
</evidence>
<proteinExistence type="predicted"/>
<dbReference type="EMBL" id="JAGHQM010000883">
    <property type="protein sequence ID" value="KAH0557187.1"/>
    <property type="molecule type" value="Genomic_DNA"/>
</dbReference>
<organism evidence="2 3">
    <name type="scientific">Trichoglossum hirsutum</name>
    <dbReference type="NCBI Taxonomy" id="265104"/>
    <lineage>
        <taxon>Eukaryota</taxon>
        <taxon>Fungi</taxon>
        <taxon>Dikarya</taxon>
        <taxon>Ascomycota</taxon>
        <taxon>Pezizomycotina</taxon>
        <taxon>Geoglossomycetes</taxon>
        <taxon>Geoglossales</taxon>
        <taxon>Geoglossaceae</taxon>
        <taxon>Trichoglossum</taxon>
    </lineage>
</organism>
<gene>
    <name evidence="2" type="ORF">GP486_005023</name>
</gene>
<evidence type="ECO:0000313" key="2">
    <source>
        <dbReference type="EMBL" id="KAH0557187.1"/>
    </source>
</evidence>
<feature type="coiled-coil region" evidence="1">
    <location>
        <begin position="65"/>
        <end position="125"/>
    </location>
</feature>
<evidence type="ECO:0000313" key="3">
    <source>
        <dbReference type="Proteomes" id="UP000750711"/>
    </source>
</evidence>
<reference evidence="2" key="1">
    <citation type="submission" date="2021-03" db="EMBL/GenBank/DDBJ databases">
        <title>Comparative genomics and phylogenomic investigation of the class Geoglossomycetes provide insights into ecological specialization and systematics.</title>
        <authorList>
            <person name="Melie T."/>
            <person name="Pirro S."/>
            <person name="Miller A.N."/>
            <person name="Quandt A."/>
        </authorList>
    </citation>
    <scope>NUCLEOTIDE SEQUENCE</scope>
    <source>
        <strain evidence="2">CAQ_001_2017</strain>
    </source>
</reference>
<name>A0A9P8RNK8_9PEZI</name>
<dbReference type="Proteomes" id="UP000750711">
    <property type="component" value="Unassembled WGS sequence"/>
</dbReference>